<keyword evidence="11" id="KW-1185">Reference proteome</keyword>
<proteinExistence type="inferred from homology"/>
<feature type="transmembrane region" description="Helical" evidence="7">
    <location>
        <begin position="30"/>
        <end position="51"/>
    </location>
</feature>
<comment type="subcellular location">
    <subcellularLocation>
        <location evidence="1">Cell membrane</location>
    </subcellularLocation>
</comment>
<accession>A0A1H9CYZ9</accession>
<dbReference type="Proteomes" id="UP000199427">
    <property type="component" value="Unassembled WGS sequence"/>
</dbReference>
<dbReference type="SUPFAM" id="SSF58104">
    <property type="entry name" value="Methyl-accepting chemotaxis protein (MCP) signaling domain"/>
    <property type="match status" value="1"/>
</dbReference>
<feature type="domain" description="Methyl-accepting transducer" evidence="8">
    <location>
        <begin position="286"/>
        <end position="536"/>
    </location>
</feature>
<dbReference type="Gene3D" id="1.10.287.950">
    <property type="entry name" value="Methyl-accepting chemotaxis protein"/>
    <property type="match status" value="1"/>
</dbReference>
<dbReference type="PANTHER" id="PTHR32089:SF112">
    <property type="entry name" value="LYSOZYME-LIKE PROTEIN-RELATED"/>
    <property type="match status" value="1"/>
</dbReference>
<dbReference type="AlphaFoldDB" id="A0A1H9CYZ9"/>
<dbReference type="GO" id="GO:0004888">
    <property type="term" value="F:transmembrane signaling receptor activity"/>
    <property type="evidence" value="ECO:0007669"/>
    <property type="project" value="InterPro"/>
</dbReference>
<dbReference type="SMART" id="SM00283">
    <property type="entry name" value="MA"/>
    <property type="match status" value="1"/>
</dbReference>
<dbReference type="STRING" id="571933.SAMN05216362_1069"/>
<evidence type="ECO:0000256" key="2">
    <source>
        <dbReference type="ARBA" id="ARBA00022475"/>
    </source>
</evidence>
<dbReference type="PROSITE" id="PS50111">
    <property type="entry name" value="CHEMOTAXIS_TRANSDUC_2"/>
    <property type="match status" value="1"/>
</dbReference>
<dbReference type="InterPro" id="IPR004090">
    <property type="entry name" value="Chemotax_Me-accpt_rcpt"/>
</dbReference>
<dbReference type="InterPro" id="IPR004089">
    <property type="entry name" value="MCPsignal_dom"/>
</dbReference>
<keyword evidence="7" id="KW-0812">Transmembrane</keyword>
<dbReference type="PROSITE" id="PS50885">
    <property type="entry name" value="HAMP"/>
    <property type="match status" value="1"/>
</dbReference>
<sequence>MSNGVIHKAKNHIKNVSKRVLQRLNLSTRLLLIFLILFISSIVIVGVSSYIKAKDLTMESIENRLVREVELMDYIIQNLKFVYVSDEDYFMQQIEVNVREQKNKLEEEGIKSDFLYIRNGEIFPFETSEESLPLIDDEMISHISTSQNGVLHKRIDNEDYTIVYQDMEEINGTYVMLIPTNSYMADVNQMGYFTLFVILISTFIFTILIILFVRAITKPLNALRKKMLEARDGNLKPSEEINTTIPEIISLHNSYNAMIEQMRDILFELKSTTVELETKGKDLKDSSKYNLESSRQLISTIDIVKQGAEQTASSSDQNVESFRTMKDQIEVMMKNMKNVYSSSENMNLSSRHGEKNTIELISMIHTFEKDFDQLTQTIKGVKEYSFSITKLVELVRGIAEETKLLALNATIEAARAGESGKGFAVVASEVRKLAEQSANATEEISQTITSMESVTVGATKEFEQMLEKINRTLSTANKSKHSIDELMQEISEVSYKLEGMHDELKGLEGILPDLELAADSFSTVSQQTLESAEEMLTVSEEQVKHLERTDEIGLNLNHLSNSLSKLTKQFKL</sequence>
<keyword evidence="4 6" id="KW-0807">Transducer</keyword>
<evidence type="ECO:0000256" key="5">
    <source>
        <dbReference type="ARBA" id="ARBA00029447"/>
    </source>
</evidence>
<evidence type="ECO:0000259" key="8">
    <source>
        <dbReference type="PROSITE" id="PS50111"/>
    </source>
</evidence>
<dbReference type="PRINTS" id="PR00260">
    <property type="entry name" value="CHEMTRNSDUCR"/>
</dbReference>
<dbReference type="EMBL" id="FOES01000006">
    <property type="protein sequence ID" value="SEQ05738.1"/>
    <property type="molecule type" value="Genomic_DNA"/>
</dbReference>
<name>A0A1H9CYZ9_9BACI</name>
<keyword evidence="2" id="KW-1003">Cell membrane</keyword>
<dbReference type="Gene3D" id="6.10.340.10">
    <property type="match status" value="1"/>
</dbReference>
<dbReference type="RefSeq" id="WP_256205249.1">
    <property type="nucleotide sequence ID" value="NZ_FOES01000006.1"/>
</dbReference>
<evidence type="ECO:0000313" key="10">
    <source>
        <dbReference type="EMBL" id="SEQ05738.1"/>
    </source>
</evidence>
<dbReference type="PANTHER" id="PTHR32089">
    <property type="entry name" value="METHYL-ACCEPTING CHEMOTAXIS PROTEIN MCPB"/>
    <property type="match status" value="1"/>
</dbReference>
<keyword evidence="7" id="KW-1133">Transmembrane helix</keyword>
<dbReference type="Pfam" id="PF00015">
    <property type="entry name" value="MCPsignal"/>
    <property type="match status" value="1"/>
</dbReference>
<evidence type="ECO:0000256" key="7">
    <source>
        <dbReference type="SAM" id="Phobius"/>
    </source>
</evidence>
<evidence type="ECO:0000256" key="3">
    <source>
        <dbReference type="ARBA" id="ARBA00023136"/>
    </source>
</evidence>
<keyword evidence="3 7" id="KW-0472">Membrane</keyword>
<organism evidence="10 11">
    <name type="scientific">Piscibacillus halophilus</name>
    <dbReference type="NCBI Taxonomy" id="571933"/>
    <lineage>
        <taxon>Bacteria</taxon>
        <taxon>Bacillati</taxon>
        <taxon>Bacillota</taxon>
        <taxon>Bacilli</taxon>
        <taxon>Bacillales</taxon>
        <taxon>Bacillaceae</taxon>
        <taxon>Piscibacillus</taxon>
    </lineage>
</organism>
<feature type="transmembrane region" description="Helical" evidence="7">
    <location>
        <begin position="192"/>
        <end position="217"/>
    </location>
</feature>
<dbReference type="GO" id="GO:0006935">
    <property type="term" value="P:chemotaxis"/>
    <property type="evidence" value="ECO:0007669"/>
    <property type="project" value="InterPro"/>
</dbReference>
<feature type="domain" description="HAMP" evidence="9">
    <location>
        <begin position="214"/>
        <end position="267"/>
    </location>
</feature>
<dbReference type="InterPro" id="IPR003660">
    <property type="entry name" value="HAMP_dom"/>
</dbReference>
<evidence type="ECO:0000256" key="4">
    <source>
        <dbReference type="ARBA" id="ARBA00023224"/>
    </source>
</evidence>
<evidence type="ECO:0000313" key="11">
    <source>
        <dbReference type="Proteomes" id="UP000199427"/>
    </source>
</evidence>
<evidence type="ECO:0000256" key="6">
    <source>
        <dbReference type="PROSITE-ProRule" id="PRU00284"/>
    </source>
</evidence>
<gene>
    <name evidence="10" type="ORF">SAMN05216362_1069</name>
</gene>
<evidence type="ECO:0000259" key="9">
    <source>
        <dbReference type="PROSITE" id="PS50885"/>
    </source>
</evidence>
<evidence type="ECO:0000256" key="1">
    <source>
        <dbReference type="ARBA" id="ARBA00004236"/>
    </source>
</evidence>
<dbReference type="GO" id="GO:0005886">
    <property type="term" value="C:plasma membrane"/>
    <property type="evidence" value="ECO:0007669"/>
    <property type="project" value="UniProtKB-SubCell"/>
</dbReference>
<protein>
    <submittedName>
        <fullName evidence="10">Methyl-accepting chemotaxis protein</fullName>
    </submittedName>
</protein>
<comment type="similarity">
    <text evidence="5">Belongs to the methyl-accepting chemotaxis (MCP) protein family.</text>
</comment>
<dbReference type="GO" id="GO:0007165">
    <property type="term" value="P:signal transduction"/>
    <property type="evidence" value="ECO:0007669"/>
    <property type="project" value="UniProtKB-KW"/>
</dbReference>
<reference evidence="10 11" key="1">
    <citation type="submission" date="2016-10" db="EMBL/GenBank/DDBJ databases">
        <authorList>
            <person name="de Groot N.N."/>
        </authorList>
    </citation>
    <scope>NUCLEOTIDE SEQUENCE [LARGE SCALE GENOMIC DNA]</scope>
    <source>
        <strain evidence="10 11">DSM 21633</strain>
    </source>
</reference>